<dbReference type="GO" id="GO:0005730">
    <property type="term" value="C:nucleolus"/>
    <property type="evidence" value="ECO:0007669"/>
    <property type="project" value="UniProtKB-SubCell"/>
</dbReference>
<comment type="subcellular location">
    <subcellularLocation>
        <location evidence="1">Nucleus</location>
        <location evidence="1">Nucleolus</location>
    </subcellularLocation>
</comment>
<dbReference type="Proteomes" id="UP001152803">
    <property type="component" value="Unassembled WGS sequence"/>
</dbReference>
<proteinExistence type="inferred from homology"/>
<dbReference type="GO" id="GO:0042254">
    <property type="term" value="P:ribosome biogenesis"/>
    <property type="evidence" value="ECO:0007669"/>
    <property type="project" value="UniProtKB-UniRule"/>
</dbReference>
<evidence type="ECO:0000256" key="8">
    <source>
        <dbReference type="SAM" id="MobiDB-lite"/>
    </source>
</evidence>
<evidence type="ECO:0000259" key="9">
    <source>
        <dbReference type="PROSITE" id="PS51710"/>
    </source>
</evidence>
<protein>
    <recommendedName>
        <fullName evidence="7">GTP-binding protein 10</fullName>
    </recommendedName>
</protein>
<dbReference type="GO" id="GO:0005739">
    <property type="term" value="C:mitochondrion"/>
    <property type="evidence" value="ECO:0007669"/>
    <property type="project" value="TreeGrafter"/>
</dbReference>
<feature type="domain" description="OBG-type G" evidence="9">
    <location>
        <begin position="149"/>
        <end position="343"/>
    </location>
</feature>
<feature type="domain" description="Obg" evidence="10">
    <location>
        <begin position="13"/>
        <end position="148"/>
    </location>
</feature>
<dbReference type="InterPro" id="IPR036726">
    <property type="entry name" value="GTP1_OBG_dom_sf"/>
</dbReference>
<name>A0A9Q1E2I8_CONCO</name>
<dbReference type="Pfam" id="PF01926">
    <property type="entry name" value="MMR_HSR1"/>
    <property type="match status" value="1"/>
</dbReference>
<dbReference type="AlphaFoldDB" id="A0A9Q1E2I8"/>
<dbReference type="InterPro" id="IPR014100">
    <property type="entry name" value="GTP-bd_Obg/CgtA"/>
</dbReference>
<dbReference type="PRINTS" id="PR00326">
    <property type="entry name" value="GTP1OBG"/>
</dbReference>
<keyword evidence="12" id="KW-1185">Reference proteome</keyword>
<dbReference type="EMBL" id="JAFJMO010000001">
    <property type="protein sequence ID" value="KAJ8288445.1"/>
    <property type="molecule type" value="Genomic_DNA"/>
</dbReference>
<evidence type="ECO:0000256" key="5">
    <source>
        <dbReference type="ARBA" id="ARBA00023134"/>
    </source>
</evidence>
<keyword evidence="3" id="KW-0690">Ribosome biogenesis</keyword>
<dbReference type="SUPFAM" id="SSF52540">
    <property type="entry name" value="P-loop containing nucleoside triphosphate hydrolases"/>
    <property type="match status" value="1"/>
</dbReference>
<dbReference type="OrthoDB" id="347018at2759"/>
<keyword evidence="6" id="KW-0539">Nucleus</keyword>
<dbReference type="CDD" id="cd01898">
    <property type="entry name" value="Obg"/>
    <property type="match status" value="1"/>
</dbReference>
<evidence type="ECO:0000313" key="12">
    <source>
        <dbReference type="Proteomes" id="UP001152803"/>
    </source>
</evidence>
<dbReference type="PANTHER" id="PTHR11702:SF43">
    <property type="entry name" value="GTP-BINDING PROTEIN 10"/>
    <property type="match status" value="1"/>
</dbReference>
<feature type="compositionally biased region" description="Basic and acidic residues" evidence="8">
    <location>
        <begin position="353"/>
        <end position="363"/>
    </location>
</feature>
<feature type="region of interest" description="Disordered" evidence="8">
    <location>
        <begin position="345"/>
        <end position="379"/>
    </location>
</feature>
<evidence type="ECO:0000256" key="6">
    <source>
        <dbReference type="ARBA" id="ARBA00023242"/>
    </source>
</evidence>
<organism evidence="11 12">
    <name type="scientific">Conger conger</name>
    <name type="common">Conger eel</name>
    <name type="synonym">Muraena conger</name>
    <dbReference type="NCBI Taxonomy" id="82655"/>
    <lineage>
        <taxon>Eukaryota</taxon>
        <taxon>Metazoa</taxon>
        <taxon>Chordata</taxon>
        <taxon>Craniata</taxon>
        <taxon>Vertebrata</taxon>
        <taxon>Euteleostomi</taxon>
        <taxon>Actinopterygii</taxon>
        <taxon>Neopterygii</taxon>
        <taxon>Teleostei</taxon>
        <taxon>Anguilliformes</taxon>
        <taxon>Congridae</taxon>
        <taxon>Conger</taxon>
    </lineage>
</organism>
<evidence type="ECO:0000313" key="11">
    <source>
        <dbReference type="EMBL" id="KAJ8288445.1"/>
    </source>
</evidence>
<dbReference type="Pfam" id="PF01018">
    <property type="entry name" value="GTP1_OBG"/>
    <property type="match status" value="1"/>
</dbReference>
<dbReference type="InterPro" id="IPR027417">
    <property type="entry name" value="P-loop_NTPase"/>
</dbReference>
<dbReference type="PROSITE" id="PS51710">
    <property type="entry name" value="G_OBG"/>
    <property type="match status" value="1"/>
</dbReference>
<evidence type="ECO:0000259" key="10">
    <source>
        <dbReference type="PROSITE" id="PS51883"/>
    </source>
</evidence>
<evidence type="ECO:0000256" key="1">
    <source>
        <dbReference type="ARBA" id="ARBA00004604"/>
    </source>
</evidence>
<dbReference type="GO" id="GO:0003924">
    <property type="term" value="F:GTPase activity"/>
    <property type="evidence" value="ECO:0007669"/>
    <property type="project" value="InterPro"/>
</dbReference>
<keyword evidence="5" id="KW-0342">GTP-binding</keyword>
<evidence type="ECO:0000256" key="7">
    <source>
        <dbReference type="ARBA" id="ARBA00039729"/>
    </source>
</evidence>
<dbReference type="Gene3D" id="2.70.210.12">
    <property type="entry name" value="GTP1/OBG domain"/>
    <property type="match status" value="1"/>
</dbReference>
<keyword evidence="4" id="KW-0547">Nucleotide-binding</keyword>
<dbReference type="InterPro" id="IPR031167">
    <property type="entry name" value="G_OBG"/>
</dbReference>
<dbReference type="GO" id="GO:0005525">
    <property type="term" value="F:GTP binding"/>
    <property type="evidence" value="ECO:0007669"/>
    <property type="project" value="UniProtKB-KW"/>
</dbReference>
<gene>
    <name evidence="11" type="ORF">COCON_G00011040</name>
</gene>
<dbReference type="PIRSF" id="PIRSF002401">
    <property type="entry name" value="GTP_bd_Obg/CgtA"/>
    <property type="match status" value="1"/>
</dbReference>
<dbReference type="PANTHER" id="PTHR11702">
    <property type="entry name" value="DEVELOPMENTALLY REGULATED GTP-BINDING PROTEIN-RELATED"/>
    <property type="match status" value="1"/>
</dbReference>
<sequence length="379" mass="41480">MVWISRICYRKYGNFVDNLRLYVRGGTGGMGLPRLGGHGGKGGDVWVTAQDGITLKKIKDQYPHRRFVAGAGANSSIRALKGGKGADVEVFAPPGIVVTTDDGVVIGELNAKGEKVLVAQGGQGGAHYCNFLPSKGKARQIRLDLKLIADVGLVGFPNAGKSSLLSTLSHAKPQIGSYPFTTLRPEIGKVMYDDFRQVSVADLPGLIEGAHVNKGMGHKFLKHVERTKQLLFVVDICGFQLSNKSPFRSAFETIQLLTKELELYREELLSKPALLVVNKMDLPETEMLLQELLDQLENQDDYKSLPEDLIPKSALHFSHVVPVSAATGLGIEELKARIRESLDAQVASQTEQETTRRIEELRRPRPPPTARSRGPRPSA</sequence>
<dbReference type="InterPro" id="IPR006073">
    <property type="entry name" value="GTP-bd"/>
</dbReference>
<feature type="compositionally biased region" description="Low complexity" evidence="8">
    <location>
        <begin position="370"/>
        <end position="379"/>
    </location>
</feature>
<dbReference type="GO" id="GO:0000287">
    <property type="term" value="F:magnesium ion binding"/>
    <property type="evidence" value="ECO:0007669"/>
    <property type="project" value="InterPro"/>
</dbReference>
<dbReference type="Gene3D" id="3.40.50.300">
    <property type="entry name" value="P-loop containing nucleotide triphosphate hydrolases"/>
    <property type="match status" value="1"/>
</dbReference>
<dbReference type="PROSITE" id="PS51883">
    <property type="entry name" value="OBG"/>
    <property type="match status" value="1"/>
</dbReference>
<dbReference type="FunFam" id="3.40.50.300:FF:001339">
    <property type="entry name" value="Mitochondrial ribosome-associated GTPase 2"/>
    <property type="match status" value="1"/>
</dbReference>
<comment type="similarity">
    <text evidence="2">Belongs to the TRAFAC class OBG-HflX-like GTPase superfamily. OBG GTPase family.</text>
</comment>
<evidence type="ECO:0000256" key="2">
    <source>
        <dbReference type="ARBA" id="ARBA00007699"/>
    </source>
</evidence>
<evidence type="ECO:0000256" key="3">
    <source>
        <dbReference type="ARBA" id="ARBA00022517"/>
    </source>
</evidence>
<dbReference type="SUPFAM" id="SSF82051">
    <property type="entry name" value="Obg GTP-binding protein N-terminal domain"/>
    <property type="match status" value="1"/>
</dbReference>
<dbReference type="InterPro" id="IPR045086">
    <property type="entry name" value="OBG_GTPase"/>
</dbReference>
<dbReference type="InterPro" id="IPR006169">
    <property type="entry name" value="GTP1_OBG_dom"/>
</dbReference>
<reference evidence="11" key="1">
    <citation type="journal article" date="2023" name="Science">
        <title>Genome structures resolve the early diversification of teleost fishes.</title>
        <authorList>
            <person name="Parey E."/>
            <person name="Louis A."/>
            <person name="Montfort J."/>
            <person name="Bouchez O."/>
            <person name="Roques C."/>
            <person name="Iampietro C."/>
            <person name="Lluch J."/>
            <person name="Castinel A."/>
            <person name="Donnadieu C."/>
            <person name="Desvignes T."/>
            <person name="Floi Bucao C."/>
            <person name="Jouanno E."/>
            <person name="Wen M."/>
            <person name="Mejri S."/>
            <person name="Dirks R."/>
            <person name="Jansen H."/>
            <person name="Henkel C."/>
            <person name="Chen W.J."/>
            <person name="Zahm M."/>
            <person name="Cabau C."/>
            <person name="Klopp C."/>
            <person name="Thompson A.W."/>
            <person name="Robinson-Rechavi M."/>
            <person name="Braasch I."/>
            <person name="Lecointre G."/>
            <person name="Bobe J."/>
            <person name="Postlethwait J.H."/>
            <person name="Berthelot C."/>
            <person name="Roest Crollius H."/>
            <person name="Guiguen Y."/>
        </authorList>
    </citation>
    <scope>NUCLEOTIDE SEQUENCE</scope>
    <source>
        <strain evidence="11">Concon-B</strain>
    </source>
</reference>
<accession>A0A9Q1E2I8</accession>
<evidence type="ECO:0000256" key="4">
    <source>
        <dbReference type="ARBA" id="ARBA00022741"/>
    </source>
</evidence>
<comment type="caution">
    <text evidence="11">The sequence shown here is derived from an EMBL/GenBank/DDBJ whole genome shotgun (WGS) entry which is preliminary data.</text>
</comment>